<feature type="compositionally biased region" description="Basic and acidic residues" evidence="3">
    <location>
        <begin position="257"/>
        <end position="282"/>
    </location>
</feature>
<dbReference type="Pfam" id="PF12776">
    <property type="entry name" value="Myb_DNA-bind_3"/>
    <property type="match status" value="1"/>
</dbReference>
<name>O04648_ARATH</name>
<feature type="compositionally biased region" description="Basic and acidic residues" evidence="3">
    <location>
        <begin position="305"/>
        <end position="331"/>
    </location>
</feature>
<feature type="compositionally biased region" description="Polar residues" evidence="3">
    <location>
        <begin position="201"/>
        <end position="226"/>
    </location>
</feature>
<feature type="region of interest" description="Disordered" evidence="3">
    <location>
        <begin position="1494"/>
        <end position="1532"/>
    </location>
</feature>
<dbReference type="PANTHER" id="PTHR45089">
    <property type="entry name" value="DNAJ HEAT SHOCK AMINO-TERMINAL DOMAIN PROTEIN-RELATED"/>
    <property type="match status" value="1"/>
</dbReference>
<proteinExistence type="predicted"/>
<feature type="compositionally biased region" description="Polar residues" evidence="3">
    <location>
        <begin position="856"/>
        <end position="875"/>
    </location>
</feature>
<dbReference type="Pfam" id="PF24769">
    <property type="entry name" value="At2g29880_C"/>
    <property type="match status" value="1"/>
</dbReference>
<dbReference type="GO" id="GO:0046872">
    <property type="term" value="F:metal ion binding"/>
    <property type="evidence" value="ECO:0007669"/>
    <property type="project" value="UniProtKB-KW"/>
</dbReference>
<feature type="compositionally biased region" description="Basic and acidic residues" evidence="3">
    <location>
        <begin position="740"/>
        <end position="768"/>
    </location>
</feature>
<dbReference type="SMART" id="SM00271">
    <property type="entry name" value="DnaJ"/>
    <property type="match status" value="1"/>
</dbReference>
<dbReference type="PhylomeDB" id="O04648"/>
<dbReference type="InterPro" id="IPR058353">
    <property type="entry name" value="DUF8040"/>
</dbReference>
<dbReference type="CDD" id="cd06257">
    <property type="entry name" value="DnaJ"/>
    <property type="match status" value="1"/>
</dbReference>
<feature type="region of interest" description="Disordered" evidence="3">
    <location>
        <begin position="246"/>
        <end position="416"/>
    </location>
</feature>
<dbReference type="PROSITE" id="PS50076">
    <property type="entry name" value="DNAJ_2"/>
    <property type="match status" value="1"/>
</dbReference>
<keyword evidence="2" id="KW-0479">Metal-binding</keyword>
<dbReference type="Pfam" id="PF00226">
    <property type="entry name" value="DnaJ"/>
    <property type="match status" value="1"/>
</dbReference>
<dbReference type="Gene3D" id="1.10.287.110">
    <property type="entry name" value="DnaJ domain"/>
    <property type="match status" value="1"/>
</dbReference>
<dbReference type="InterPro" id="IPR036869">
    <property type="entry name" value="J_dom_sf"/>
</dbReference>
<organism evidence="5">
    <name type="scientific">Arabidopsis thaliana</name>
    <name type="common">Mouse-ear cress</name>
    <dbReference type="NCBI Taxonomy" id="3702"/>
    <lineage>
        <taxon>Eukaryota</taxon>
        <taxon>Viridiplantae</taxon>
        <taxon>Streptophyta</taxon>
        <taxon>Embryophyta</taxon>
        <taxon>Tracheophyta</taxon>
        <taxon>Spermatophyta</taxon>
        <taxon>Magnoliopsida</taxon>
        <taxon>eudicotyledons</taxon>
        <taxon>Gunneridae</taxon>
        <taxon>Pentapetalae</taxon>
        <taxon>rosids</taxon>
        <taxon>malvids</taxon>
        <taxon>Brassicales</taxon>
        <taxon>Brassicaceae</taxon>
        <taxon>Camelineae</taxon>
        <taxon>Arabidopsis</taxon>
    </lineage>
</organism>
<evidence type="ECO:0000259" key="4">
    <source>
        <dbReference type="PROSITE" id="PS50076"/>
    </source>
</evidence>
<dbReference type="TAIR" id="AT5G27240"/>
<protein>
    <submittedName>
        <fullName evidence="5">A_TM021B04.9 protein</fullName>
    </submittedName>
</protein>
<feature type="compositionally biased region" description="Polar residues" evidence="3">
    <location>
        <begin position="786"/>
        <end position="797"/>
    </location>
</feature>
<feature type="compositionally biased region" description="Basic and acidic residues" evidence="3">
    <location>
        <begin position="1520"/>
        <end position="1530"/>
    </location>
</feature>
<reference evidence="5" key="1">
    <citation type="submission" date="1997-06" db="EMBL/GenBank/DDBJ databases">
        <title>The A. thaliana Genome Sequencing Project.</title>
        <authorList>
            <person name="Wash-U"/>
        </authorList>
    </citation>
    <scope>NUCLEOTIDE SEQUENCE</scope>
</reference>
<feature type="compositionally biased region" description="Basic and acidic residues" evidence="3">
    <location>
        <begin position="340"/>
        <end position="353"/>
    </location>
</feature>
<dbReference type="InterPro" id="IPR024593">
    <property type="entry name" value="DUF3444"/>
</dbReference>
<dbReference type="ExpressionAtlas" id="O04648">
    <property type="expression patterns" value="baseline and differential"/>
</dbReference>
<sequence length="1609" mass="182708">MDWNKEEACRAKTLAEDKMKEGDFVGAQKLLLKAQSLFSGLESLPQMLAVCDVHNSAEKKINCLENWYGILQVMHFADDATIKKQVRKLALLLHPDKNQFPGAEAAFKLVWDASRFLADKDKRSQYDIRRRIYLRLATNQLNANSGLQCAATNSATDTFWTCCEHCGYRYKYLRKYVNILLNCNICQRSYMAYDTGFNEAPSKSNTGQKEVQNQGPCNTSLNTNGESIGAQPGSVAAEVDKKGTFNKKFNKRNGGGESKKTEVKNSKIETEFVRNDDEEKMKSAAKLHKPHPEVTEPEIGASKSVPDESVSRSDEAPSTSKDKNKMKKGVEESINVDGSDFIKDKAYSKDNNKRKSPRRSQQSSYAEEEKISDNSLGPPKKRLRSNVGLKSEQTTRKGLVGVGSSKRFDSGGGSSAPSCAFKRKAKKFVDSGYQEISSVKDKEREVRKASGEGVVMEAKIDNNHNPNENLITEDLPDPEFSNFELTTSCFGVNQVWSMYDPIDGMPRLYARIDKVLVPEFKLWITWIDPLQDNKDNSIPIACGIFQGGGSEEENDHLKFSCQMFHLTRNNSVVIYPRKGEIWAIFRGWDISWSASSENHKHPYEYDFVEVLSNFNDENGLGVGFLGKVEGFVSLFRQDAQDGVLQLQIPPSQMLRFSHKVPSFKMTGKEREGVPPGCFELDPAALPKELFEVYDSKVDVGLDRELPNGKTGGPFPEASKVEMQANTTRESSPFKKKRPKVHDNHGSFSKESDGRRTNHERNSAKESRKSVKAVDALNLRKSPRLLSETNSQANSRSGRQIAEKKSANNGESCGKPGGLSLSGEKMSEKTITRMRKTPQDIHKPTVNVKKHGRNDESLSQSRGDGLLTQLNGNMKSSEPETRVPSSCKTVKENTFNFENQRSWDKFQIDQIWAIYSNDKGSPRKYAQIKKIDTSPEFKLHVAPLELYRPPIHMPRPVCCGRFKLKTGKAEVYVPSSFSHQVKAVKTKKNRFEVYPGKGEIWALYKNCNTRDYTETEELEIVEVVETDEQRIQAMTLTAKGFNNKPLYRRSEESNASFIMERNLCEEDDSDVDIMLLMVVGSVDAYESQIPRPMRRQITKKGHAYIQKALKDDPIHFRQLYRMNPEVFAELCHLLQMKTGLKGTPHVCVEEMVATFLITVGQNSRYCHTMDTFKRSKFSTSINFHKVLRALNMLAPTLMAKVTNTVPSKISKTTRFYPYFKDCVGAIDGTHINAMVQGPEKASYRNRKGVISQNVLAACNFDLEFIYVLSGWEGSAHDSKVLQDALTRRTNRLQVPEGNRLQVLKGITMGDSQPKKRKKGDYNPWSPEETKLLVQLLVEGINNNWRDSNGTISKLTVETKFMPEINKEFCRSKNYNHYLSRMKYLKIQYQSCLDLQRFSSGFGWDPLTKRFTASDEVWSDYLKAHPNNKQLRYDTFEFFDELQIIFGEGVATGKNAIGLCDSTDGLTYRAGENPRKEYVDDFDNVYEYDTTTHHESSEHYAPFMSHGTSESPKLPPRKRTRSERSTSQKEESPMMVVSSKILDIIQQREERQQNEVAQKKNNVWDAIKEISDLDECIRYKALTKIYHLGIQDVFVSMSVEERLGWIQTIME</sequence>
<dbReference type="InterPro" id="IPR024752">
    <property type="entry name" value="Myb/SANT-like_dom"/>
</dbReference>
<dbReference type="Pfam" id="PF13359">
    <property type="entry name" value="DDE_Tnp_4"/>
    <property type="match status" value="1"/>
</dbReference>
<dbReference type="Pfam" id="PF26138">
    <property type="entry name" value="DUF8040"/>
    <property type="match status" value="1"/>
</dbReference>
<comment type="cofactor">
    <cofactor evidence="1">
        <name>a divalent metal cation</name>
        <dbReference type="ChEBI" id="CHEBI:60240"/>
    </cofactor>
</comment>
<evidence type="ECO:0000256" key="2">
    <source>
        <dbReference type="ARBA" id="ARBA00022723"/>
    </source>
</evidence>
<reference evidence="5" key="3">
    <citation type="submission" date="1997-06" db="EMBL/GenBank/DDBJ databases">
        <authorList>
            <person name="Waterston R."/>
        </authorList>
    </citation>
    <scope>NUCLEOTIDE SEQUENCE</scope>
</reference>
<feature type="domain" description="J" evidence="4">
    <location>
        <begin position="66"/>
        <end position="130"/>
    </location>
</feature>
<feature type="region of interest" description="Disordered" evidence="3">
    <location>
        <begin position="701"/>
        <end position="886"/>
    </location>
</feature>
<accession>O04648</accession>
<dbReference type="PIR" id="T01797">
    <property type="entry name" value="T01797"/>
</dbReference>
<gene>
    <name evidence="5" type="primary">A_TM021B04.9</name>
</gene>
<reference evidence="5" key="2">
    <citation type="submission" date="1997-06" db="EMBL/GenBank/DDBJ databases">
        <title>The sequence of A. thaliana TM021B04.</title>
        <authorList>
            <person name="Dante M."/>
            <person name="Wamsley P."/>
            <person name="Gibson A."/>
        </authorList>
    </citation>
    <scope>NUCLEOTIDE SEQUENCE</scope>
</reference>
<dbReference type="SUPFAM" id="SSF46565">
    <property type="entry name" value="Chaperone J-domain"/>
    <property type="match status" value="1"/>
</dbReference>
<dbReference type="InterPro" id="IPR027806">
    <property type="entry name" value="HARBI1_dom"/>
</dbReference>
<evidence type="ECO:0000313" key="5">
    <source>
        <dbReference type="EMBL" id="AAB61072.1"/>
    </source>
</evidence>
<dbReference type="InterPro" id="IPR056253">
    <property type="entry name" value="At2g29880-like_C"/>
</dbReference>
<dbReference type="Pfam" id="PF11926">
    <property type="entry name" value="DUF3444"/>
    <property type="match status" value="2"/>
</dbReference>
<dbReference type="EMBL" id="AF007271">
    <property type="protein sequence ID" value="AAB61072.1"/>
    <property type="molecule type" value="Genomic_DNA"/>
</dbReference>
<dbReference type="InterPro" id="IPR001623">
    <property type="entry name" value="DnaJ_domain"/>
</dbReference>
<feature type="region of interest" description="Disordered" evidence="3">
    <location>
        <begin position="201"/>
        <end position="231"/>
    </location>
</feature>
<evidence type="ECO:0000256" key="1">
    <source>
        <dbReference type="ARBA" id="ARBA00001968"/>
    </source>
</evidence>
<reference key="4">
    <citation type="journal article" date="2000" name="Nature">
        <title>Sequence and analysis of chromosome 5 of the plant Arabidopsis thaliana.</title>
        <authorList>
            <consortium name="Kazusa DNA Research Institute"/>
            <consortium name="Cold Spring Harbor and Washington University in St Louis Sequencing Consortium"/>
            <consortium name="European Union Arabidopsis Genome Sequencing Consortium"/>
            <person name="Tabata S."/>
            <person name="Kaneko T."/>
            <person name="Nakamura Y."/>
            <person name="Kotani H."/>
            <person name="Kato T."/>
            <person name="Asamizu E."/>
            <person name="Miyajima N."/>
            <person name="Sasamoto S."/>
            <person name="Kimura T."/>
            <person name="Hosouchi T."/>
            <person name="Kawashima K."/>
            <person name="Kohara M."/>
            <person name="Matsumoto M."/>
            <person name="Matsuno A."/>
            <person name="Muraki A."/>
            <person name="Nakayama S."/>
            <person name="Nakazaki N."/>
            <person name="Naruo K."/>
            <person name="Okumura S."/>
            <person name="Shinpo S."/>
            <person name="Takeuchi C."/>
            <person name="Wada T."/>
            <person name="Watanabe A."/>
            <person name="Yamada M."/>
            <person name="Yasuda M."/>
            <person name="Sato S."/>
            <person name="de la Bastide M."/>
            <person name="Huang E."/>
            <person name="Spiegel L."/>
            <person name="Gnoj L."/>
            <person name="O'Shaughnessy A."/>
            <person name="Preston R."/>
            <person name="Habermann K."/>
            <person name="Murray J."/>
            <person name="Johnson D."/>
            <person name="Rohlfing T."/>
            <person name="Nelson J."/>
            <person name="Stoneking T."/>
            <person name="Pepin K."/>
            <person name="Spieth J."/>
            <person name="Sekhon M."/>
            <person name="Armstrong J."/>
            <person name="Becker M."/>
            <person name="Belter E."/>
            <person name="Cordum H."/>
            <person name="Cordes M."/>
            <person name="Courtney L."/>
            <person name="Courtney W."/>
            <person name="Dante M."/>
            <person name="Du H."/>
            <person name="Edwards J."/>
            <person name="Fryman J."/>
            <person name="Haakensen B."/>
            <person name="Lamar E."/>
            <person name="Latreille P."/>
            <person name="Leonard S."/>
            <person name="Meyer R."/>
            <person name="Mulvaney E."/>
            <person name="Ozersky P."/>
            <person name="Riley A."/>
            <person name="Strowmatt C."/>
            <person name="Wagner-McPherson C."/>
            <person name="Wollam A."/>
            <person name="Yoakum M."/>
            <person name="Bell M."/>
            <person name="Dedhia N."/>
            <person name="Parnell L."/>
            <person name="Shah R."/>
            <person name="Rodriguez M."/>
            <person name="See L.H."/>
            <person name="Vil D."/>
            <person name="Baker J."/>
            <person name="Kirchoff K."/>
            <person name="Toth K."/>
            <person name="King L."/>
            <person name="Bahret A."/>
            <person name="Miller B."/>
            <person name="Marra M."/>
            <person name="Martienssen R."/>
            <person name="McCombie W.R."/>
            <person name="Wilson R.K."/>
            <person name="Murphy G."/>
            <person name="Bancroft I."/>
            <person name="Volckaert G."/>
            <person name="Wambutt R."/>
            <person name="Dusterhoft A."/>
            <person name="Stiekema W."/>
            <person name="Pohl T."/>
            <person name="Entian K.D."/>
            <person name="Terryn N."/>
            <person name="Hartley N."/>
            <person name="Bent E."/>
            <person name="Johnson S."/>
            <person name="Langham S.A."/>
            <person name="McCullagh B."/>
            <person name="Robben J."/>
            <person name="Grymonprez B."/>
            <person name="Zimmermann W."/>
            <person name="Ramsperger U."/>
            <person name="Wedler H."/>
            <person name="Balke K."/>
            <person name="Wedler E."/>
            <person name="Peters S."/>
            <person name="van Staveren M."/>
            <person name="Dirkse W."/>
            <person name="Mooijman P."/>
            <person name="Lankhorst R.K."/>
            <person name="Weitzenegger T."/>
            <person name="Bothe G."/>
            <person name="Rose M."/>
            <person name="Hauf J."/>
            <person name="Berneiser S."/>
            <person name="Hempel S."/>
            <person name="Feldpausch M."/>
            <person name="Lamberth S."/>
            <person name="Villarroel R."/>
            <person name="Gielen J."/>
            <person name="Ardiles W."/>
            <person name="Bents O."/>
            <person name="Lemcke K."/>
            <person name="Kolesov G."/>
            <person name="Mayer K."/>
            <person name="Rudd S."/>
            <person name="Schoof H."/>
            <person name="Schueller C."/>
            <person name="Zaccaria P."/>
            <person name="Mewes H.W."/>
            <person name="Bevan M."/>
            <person name="Fransz P."/>
        </authorList>
    </citation>
    <scope>NUCLEOTIDE SEQUENCE [LARGE SCALE GENOMIC DNA]</scope>
    <source>
        <strain>cv. Columbia</strain>
    </source>
</reference>
<evidence type="ECO:0000256" key="3">
    <source>
        <dbReference type="SAM" id="MobiDB-lite"/>
    </source>
</evidence>
<feature type="compositionally biased region" description="Basic and acidic residues" evidence="3">
    <location>
        <begin position="824"/>
        <end position="842"/>
    </location>
</feature>
<dbReference type="PANTHER" id="PTHR45089:SF57">
    <property type="entry name" value="DNAJ HEAT SHOCK N-TERMINAL DOMAIN-CONTAINING PROTEIN"/>
    <property type="match status" value="1"/>
</dbReference>